<keyword evidence="3" id="KW-1185">Reference proteome</keyword>
<dbReference type="EnsemblPlants" id="evm.model.05.911">
    <property type="protein sequence ID" value="cds.evm.model.05.911"/>
    <property type="gene ID" value="evm.TU.05.911"/>
</dbReference>
<name>A0A803PSE8_CANSA</name>
<dbReference type="Proteomes" id="UP000596661">
    <property type="component" value="Chromosome 5"/>
</dbReference>
<feature type="compositionally biased region" description="Polar residues" evidence="1">
    <location>
        <begin position="144"/>
        <end position="158"/>
    </location>
</feature>
<dbReference type="EMBL" id="UZAU01000473">
    <property type="status" value="NOT_ANNOTATED_CDS"/>
    <property type="molecule type" value="Genomic_DNA"/>
</dbReference>
<reference evidence="2" key="1">
    <citation type="submission" date="2018-11" db="EMBL/GenBank/DDBJ databases">
        <authorList>
            <person name="Grassa J C."/>
        </authorList>
    </citation>
    <scope>NUCLEOTIDE SEQUENCE [LARGE SCALE GENOMIC DNA]</scope>
</reference>
<feature type="region of interest" description="Disordered" evidence="1">
    <location>
        <begin position="1"/>
        <end position="44"/>
    </location>
</feature>
<evidence type="ECO:0000256" key="1">
    <source>
        <dbReference type="SAM" id="MobiDB-lite"/>
    </source>
</evidence>
<protein>
    <submittedName>
        <fullName evidence="2">Uncharacterized protein</fullName>
    </submittedName>
</protein>
<organism evidence="2 3">
    <name type="scientific">Cannabis sativa</name>
    <name type="common">Hemp</name>
    <name type="synonym">Marijuana</name>
    <dbReference type="NCBI Taxonomy" id="3483"/>
    <lineage>
        <taxon>Eukaryota</taxon>
        <taxon>Viridiplantae</taxon>
        <taxon>Streptophyta</taxon>
        <taxon>Embryophyta</taxon>
        <taxon>Tracheophyta</taxon>
        <taxon>Spermatophyta</taxon>
        <taxon>Magnoliopsida</taxon>
        <taxon>eudicotyledons</taxon>
        <taxon>Gunneridae</taxon>
        <taxon>Pentapetalae</taxon>
        <taxon>rosids</taxon>
        <taxon>fabids</taxon>
        <taxon>Rosales</taxon>
        <taxon>Cannabaceae</taxon>
        <taxon>Cannabis</taxon>
    </lineage>
</organism>
<proteinExistence type="predicted"/>
<accession>A0A803PSE8</accession>
<reference evidence="2" key="2">
    <citation type="submission" date="2021-03" db="UniProtKB">
        <authorList>
            <consortium name="EnsemblPlants"/>
        </authorList>
    </citation>
    <scope>IDENTIFICATION</scope>
</reference>
<evidence type="ECO:0000313" key="3">
    <source>
        <dbReference type="Proteomes" id="UP000596661"/>
    </source>
</evidence>
<evidence type="ECO:0000313" key="2">
    <source>
        <dbReference type="EnsemblPlants" id="cds.evm.model.05.911"/>
    </source>
</evidence>
<sequence>MVDQTRRGMVDQVNPFPDPTLQTPGNASVPPDPNLEQLNTQPPTGGSWCDIRSLGSHHVQLEIQAGRQPGLTKEATNVGRLIEEGKLATILGGIEILRILWKYIKKTCPVDSLTDFLDRVDGFIILEEAIQRVDVEPRLRQPQAPRQSVTKTSKTLVAQTDHKGSSNNGRQGNGKKRKFAGKAKQTLRENPSKFTTFYLD</sequence>
<feature type="region of interest" description="Disordered" evidence="1">
    <location>
        <begin position="137"/>
        <end position="186"/>
    </location>
</feature>
<dbReference type="AlphaFoldDB" id="A0A803PSE8"/>
<dbReference type="Gramene" id="evm.model.05.911">
    <property type="protein sequence ID" value="cds.evm.model.05.911"/>
    <property type="gene ID" value="evm.TU.05.911"/>
</dbReference>